<proteinExistence type="predicted"/>
<protein>
    <submittedName>
        <fullName evidence="3">Uncharacterized protein</fullName>
    </submittedName>
</protein>
<accession>A0A8J1XKY4</accession>
<comment type="caution">
    <text evidence="3">The sequence shown here is derived from an EMBL/GenBank/DDBJ whole genome shotgun (WGS) entry which is preliminary data.</text>
</comment>
<dbReference type="EMBL" id="CAIIXF020000002">
    <property type="protein sequence ID" value="CAH1776408.1"/>
    <property type="molecule type" value="Genomic_DNA"/>
</dbReference>
<evidence type="ECO:0000313" key="4">
    <source>
        <dbReference type="Proteomes" id="UP000749559"/>
    </source>
</evidence>
<feature type="coiled-coil region" evidence="1">
    <location>
        <begin position="86"/>
        <end position="180"/>
    </location>
</feature>
<gene>
    <name evidence="3" type="ORF">OFUS_LOCUS3586</name>
</gene>
<evidence type="ECO:0000256" key="2">
    <source>
        <dbReference type="SAM" id="MobiDB-lite"/>
    </source>
</evidence>
<evidence type="ECO:0000313" key="3">
    <source>
        <dbReference type="EMBL" id="CAH1776408.1"/>
    </source>
</evidence>
<dbReference type="Proteomes" id="UP000749559">
    <property type="component" value="Unassembled WGS sequence"/>
</dbReference>
<reference evidence="3" key="1">
    <citation type="submission" date="2022-03" db="EMBL/GenBank/DDBJ databases">
        <authorList>
            <person name="Martin C."/>
        </authorList>
    </citation>
    <scope>NUCLEOTIDE SEQUENCE</scope>
</reference>
<sequence>MASLDTGIGPSLAGADRQLNAQNRSSLTKEQHLQLELDRTRNELKSIRARLETLEYQNGTTRIRCESEIDLRVAYENKIQVRDMNLKDLKEENNNYVEKNYELETTISELKVMLNESRGEISEIKKRMIDISGKLQFEVDKNSGLERQVESYEENAHKLLMETKKNENNLEKVKELYEKAVCSRDQYVVNFERTVKENKELRSTIYNLDSELMKCKNDLGLSREEIETLYNESAAFTRILVENNRVIDIQSAESVLKRREQSLERRIHQWNQREAQEKQLIPLYHGQIRELKRTNAKLRTEKEESYRQKEEGLKREKHLGRKLEKAHDKYNRQRIGERDEQRLETMGRKFGRRVTPRVRKYSGRYTAERKKVWKSLVCIIVLAVVYTIYNYWC</sequence>
<keyword evidence="4" id="KW-1185">Reference proteome</keyword>
<organism evidence="3 4">
    <name type="scientific">Owenia fusiformis</name>
    <name type="common">Polychaete worm</name>
    <dbReference type="NCBI Taxonomy" id="6347"/>
    <lineage>
        <taxon>Eukaryota</taxon>
        <taxon>Metazoa</taxon>
        <taxon>Spiralia</taxon>
        <taxon>Lophotrochozoa</taxon>
        <taxon>Annelida</taxon>
        <taxon>Polychaeta</taxon>
        <taxon>Sedentaria</taxon>
        <taxon>Canalipalpata</taxon>
        <taxon>Sabellida</taxon>
        <taxon>Oweniida</taxon>
        <taxon>Oweniidae</taxon>
        <taxon>Owenia</taxon>
    </lineage>
</organism>
<feature type="region of interest" description="Disordered" evidence="2">
    <location>
        <begin position="1"/>
        <end position="32"/>
    </location>
</feature>
<dbReference type="AlphaFoldDB" id="A0A8J1XKY4"/>
<name>A0A8J1XKY4_OWEFU</name>
<evidence type="ECO:0000256" key="1">
    <source>
        <dbReference type="SAM" id="Coils"/>
    </source>
</evidence>
<keyword evidence="1" id="KW-0175">Coiled coil</keyword>